<evidence type="ECO:0000313" key="1">
    <source>
        <dbReference type="EMBL" id="AXG76954.1"/>
    </source>
</evidence>
<keyword evidence="2" id="KW-1185">Reference proteome</keyword>
<reference evidence="2" key="1">
    <citation type="submission" date="2018-07" db="EMBL/GenBank/DDBJ databases">
        <authorList>
            <person name="Zhao J."/>
        </authorList>
    </citation>
    <scope>NUCLEOTIDE SEQUENCE [LARGE SCALE GENOMIC DNA]</scope>
    <source>
        <strain evidence="2">GSSD-12</strain>
    </source>
</reference>
<dbReference type="RefSeq" id="WP_114658326.1">
    <property type="nucleotide sequence ID" value="NZ_CP031194.1"/>
</dbReference>
<evidence type="ECO:0000313" key="2">
    <source>
        <dbReference type="Proteomes" id="UP000253868"/>
    </source>
</evidence>
<organism evidence="1 2">
    <name type="scientific">Streptomyces paludis</name>
    <dbReference type="NCBI Taxonomy" id="2282738"/>
    <lineage>
        <taxon>Bacteria</taxon>
        <taxon>Bacillati</taxon>
        <taxon>Actinomycetota</taxon>
        <taxon>Actinomycetes</taxon>
        <taxon>Kitasatosporales</taxon>
        <taxon>Streptomycetaceae</taxon>
        <taxon>Streptomyces</taxon>
    </lineage>
</organism>
<proteinExistence type="predicted"/>
<dbReference type="AlphaFoldDB" id="A0A345HJT0"/>
<protein>
    <submittedName>
        <fullName evidence="1">Histidine phosphatase family protein</fullName>
    </submittedName>
</protein>
<accession>A0A345HJT0</accession>
<dbReference type="OrthoDB" id="7502553at2"/>
<name>A0A345HJT0_9ACTN</name>
<gene>
    <name evidence="1" type="ORF">DVK44_03825</name>
</gene>
<dbReference type="InterPro" id="IPR013078">
    <property type="entry name" value="His_Pase_superF_clade-1"/>
</dbReference>
<dbReference type="Pfam" id="PF00300">
    <property type="entry name" value="His_Phos_1"/>
    <property type="match status" value="1"/>
</dbReference>
<dbReference type="KEGG" id="spad:DVK44_03825"/>
<dbReference type="EMBL" id="CP031194">
    <property type="protein sequence ID" value="AXG76954.1"/>
    <property type="molecule type" value="Genomic_DNA"/>
</dbReference>
<dbReference type="SUPFAM" id="SSF53254">
    <property type="entry name" value="Phosphoglycerate mutase-like"/>
    <property type="match status" value="1"/>
</dbReference>
<sequence length="191" mass="20768">MTVRLTLVAAARGSDPYDERFEDDRPLDRDGWYATRLVAHALLPLCAADLRYCSPTPRSRATGEALGFAPLIQPALRDCDMGRWRGHTLAEVAAREPAAVDAWIADPRAAPYGGEPLLAFITRIGGWLDTRPADGIVAIAAVAEPAVVRAALLYAMKAPPRMYWYVDVRPLSTVTLTGTPGRWSLRLDAAA</sequence>
<dbReference type="Gene3D" id="3.40.50.1240">
    <property type="entry name" value="Phosphoglycerate mutase-like"/>
    <property type="match status" value="1"/>
</dbReference>
<dbReference type="InterPro" id="IPR029033">
    <property type="entry name" value="His_PPase_superfam"/>
</dbReference>
<dbReference type="Proteomes" id="UP000253868">
    <property type="component" value="Chromosome"/>
</dbReference>